<dbReference type="InterPro" id="IPR013249">
    <property type="entry name" value="RNA_pol_sigma70_r4_t2"/>
</dbReference>
<organism evidence="7 8">
    <name type="scientific">Fervidibacillus albus</name>
    <dbReference type="NCBI Taxonomy" id="2980026"/>
    <lineage>
        <taxon>Bacteria</taxon>
        <taxon>Bacillati</taxon>
        <taxon>Bacillota</taxon>
        <taxon>Bacilli</taxon>
        <taxon>Bacillales</taxon>
        <taxon>Bacillaceae</taxon>
        <taxon>Fervidibacillus</taxon>
    </lineage>
</organism>
<dbReference type="EMBL" id="CP106878">
    <property type="protein sequence ID" value="WAA08844.1"/>
    <property type="molecule type" value="Genomic_DNA"/>
</dbReference>
<dbReference type="PANTHER" id="PTHR43133">
    <property type="entry name" value="RNA POLYMERASE ECF-TYPE SIGMA FACTO"/>
    <property type="match status" value="1"/>
</dbReference>
<dbReference type="InterPro" id="IPR014284">
    <property type="entry name" value="RNA_pol_sigma-70_dom"/>
</dbReference>
<feature type="domain" description="RNA polymerase sigma factor 70 region 4 type 2" evidence="6">
    <location>
        <begin position="94"/>
        <end position="145"/>
    </location>
</feature>
<dbReference type="Pfam" id="PF04542">
    <property type="entry name" value="Sigma70_r2"/>
    <property type="match status" value="1"/>
</dbReference>
<dbReference type="GO" id="GO:0016987">
    <property type="term" value="F:sigma factor activity"/>
    <property type="evidence" value="ECO:0007669"/>
    <property type="project" value="UniProtKB-KW"/>
</dbReference>
<evidence type="ECO:0000256" key="3">
    <source>
        <dbReference type="ARBA" id="ARBA00023082"/>
    </source>
</evidence>
<dbReference type="InterPro" id="IPR013325">
    <property type="entry name" value="RNA_pol_sigma_r2"/>
</dbReference>
<dbReference type="Proteomes" id="UP001164718">
    <property type="component" value="Chromosome"/>
</dbReference>
<dbReference type="InterPro" id="IPR036388">
    <property type="entry name" value="WH-like_DNA-bd_sf"/>
</dbReference>
<comment type="similarity">
    <text evidence="1">Belongs to the sigma-70 factor family. ECF subfamily.</text>
</comment>
<dbReference type="PANTHER" id="PTHR43133:SF60">
    <property type="entry name" value="RNA POLYMERASE SIGMA FACTOR SIGV"/>
    <property type="match status" value="1"/>
</dbReference>
<keyword evidence="4" id="KW-0804">Transcription</keyword>
<dbReference type="RefSeq" id="WP_275416626.1">
    <property type="nucleotide sequence ID" value="NZ_CP106878.1"/>
</dbReference>
<dbReference type="AlphaFoldDB" id="A0A9E8LU41"/>
<dbReference type="KEGG" id="faf:OE104_09505"/>
<gene>
    <name evidence="7" type="ORF">OE104_09505</name>
</gene>
<dbReference type="InterPro" id="IPR039425">
    <property type="entry name" value="RNA_pol_sigma-70-like"/>
</dbReference>
<name>A0A9E8LU41_9BACI</name>
<keyword evidence="8" id="KW-1185">Reference proteome</keyword>
<evidence type="ECO:0000259" key="6">
    <source>
        <dbReference type="Pfam" id="PF08281"/>
    </source>
</evidence>
<dbReference type="Gene3D" id="1.10.10.10">
    <property type="entry name" value="Winged helix-like DNA-binding domain superfamily/Winged helix DNA-binding domain"/>
    <property type="match status" value="1"/>
</dbReference>
<dbReference type="NCBIfam" id="TIGR02937">
    <property type="entry name" value="sigma70-ECF"/>
    <property type="match status" value="1"/>
</dbReference>
<keyword evidence="2" id="KW-0805">Transcription regulation</keyword>
<dbReference type="Pfam" id="PF08281">
    <property type="entry name" value="Sigma70_r4_2"/>
    <property type="match status" value="1"/>
</dbReference>
<dbReference type="Gene3D" id="1.10.1740.10">
    <property type="match status" value="1"/>
</dbReference>
<accession>A0A9E8LU41</accession>
<dbReference type="CDD" id="cd06171">
    <property type="entry name" value="Sigma70_r4"/>
    <property type="match status" value="1"/>
</dbReference>
<evidence type="ECO:0000313" key="8">
    <source>
        <dbReference type="Proteomes" id="UP001164718"/>
    </source>
</evidence>
<dbReference type="InterPro" id="IPR013324">
    <property type="entry name" value="RNA_pol_sigma_r3/r4-like"/>
</dbReference>
<dbReference type="GO" id="GO:0006352">
    <property type="term" value="P:DNA-templated transcription initiation"/>
    <property type="evidence" value="ECO:0007669"/>
    <property type="project" value="InterPro"/>
</dbReference>
<feature type="domain" description="RNA polymerase sigma-70 region 2" evidence="5">
    <location>
        <begin position="2"/>
        <end position="64"/>
    </location>
</feature>
<dbReference type="SUPFAM" id="SSF88946">
    <property type="entry name" value="Sigma2 domain of RNA polymerase sigma factors"/>
    <property type="match status" value="1"/>
</dbReference>
<keyword evidence="3" id="KW-0731">Sigma factor</keyword>
<proteinExistence type="inferred from homology"/>
<reference evidence="7" key="1">
    <citation type="submission" date="2022-09" db="EMBL/GenBank/DDBJ databases">
        <title>Complete Genomes of Fervidibacillus albus and Fervidibacillus halotolerans isolated from tidal flat sediments.</title>
        <authorList>
            <person name="Kwon K.K."/>
            <person name="Yang S.-H."/>
            <person name="Park M.J."/>
            <person name="Oh H.-M."/>
        </authorList>
    </citation>
    <scope>NUCLEOTIDE SEQUENCE</scope>
    <source>
        <strain evidence="7">MEBiC13591</strain>
    </source>
</reference>
<protein>
    <submittedName>
        <fullName evidence="7">Sigma-70 family RNA polymerase sigma factor</fullName>
    </submittedName>
</protein>
<evidence type="ECO:0000313" key="7">
    <source>
        <dbReference type="EMBL" id="WAA08844.1"/>
    </source>
</evidence>
<dbReference type="GO" id="GO:0003677">
    <property type="term" value="F:DNA binding"/>
    <property type="evidence" value="ECO:0007669"/>
    <property type="project" value="InterPro"/>
</dbReference>
<dbReference type="SUPFAM" id="SSF88659">
    <property type="entry name" value="Sigma3 and sigma4 domains of RNA polymerase sigma factors"/>
    <property type="match status" value="1"/>
</dbReference>
<evidence type="ECO:0000256" key="2">
    <source>
        <dbReference type="ARBA" id="ARBA00023015"/>
    </source>
</evidence>
<evidence type="ECO:0000256" key="4">
    <source>
        <dbReference type="ARBA" id="ARBA00023163"/>
    </source>
</evidence>
<evidence type="ECO:0000256" key="1">
    <source>
        <dbReference type="ARBA" id="ARBA00010641"/>
    </source>
</evidence>
<dbReference type="InterPro" id="IPR007627">
    <property type="entry name" value="RNA_pol_sigma70_r2"/>
</dbReference>
<evidence type="ECO:0000259" key="5">
    <source>
        <dbReference type="Pfam" id="PF04542"/>
    </source>
</evidence>
<sequence length="156" mass="19160">MYRDDVYKIVYGILRNQKDAEDAAQEVFIKIYTSLPNYKNQGFKTWMTRIAVNHCIDMKRKAYRKREEITDEIPVKENGRDSTERRVMERELKEQIHEKINDLPENYRDVVYGYYIQGKTFEELAMEQHVKKKTIEVRLYRARVWMRKHWKEDEFI</sequence>